<gene>
    <name evidence="1" type="ORF">NCTC1935_00754</name>
</gene>
<name>A0A449GAA4_NOCFR</name>
<evidence type="ECO:0000313" key="1">
    <source>
        <dbReference type="EMBL" id="VFA82716.1"/>
    </source>
</evidence>
<reference evidence="1" key="1">
    <citation type="submission" date="2019-02" db="EMBL/GenBank/DDBJ databases">
        <authorList>
            <consortium name="Pathogen Informatics"/>
        </authorList>
    </citation>
    <scope>NUCLEOTIDE SEQUENCE</scope>
    <source>
        <strain evidence="1">3012STDY6733949</strain>
    </source>
</reference>
<dbReference type="AlphaFoldDB" id="A0A449GAA4"/>
<dbReference type="EMBL" id="CAACYE010000005">
    <property type="protein sequence ID" value="VFA82716.1"/>
    <property type="molecule type" value="Genomic_DNA"/>
</dbReference>
<organism evidence="1">
    <name type="scientific">Nocardia farcinica</name>
    <dbReference type="NCBI Taxonomy" id="37329"/>
    <lineage>
        <taxon>Bacteria</taxon>
        <taxon>Bacillati</taxon>
        <taxon>Actinomycetota</taxon>
        <taxon>Actinomycetes</taxon>
        <taxon>Mycobacteriales</taxon>
        <taxon>Nocardiaceae</taxon>
        <taxon>Nocardia</taxon>
    </lineage>
</organism>
<proteinExistence type="predicted"/>
<protein>
    <submittedName>
        <fullName evidence="1">Uncharacterized protein</fullName>
    </submittedName>
</protein>
<sequence length="352" mass="34641">MRTIRTGVAGTPTSRRVESGTAASGATIRTPGVGTTARVTTTLTAAGGAAPFAATTETAALGTLALTSAAGTARRPTAIEPATPAVVTIRRATTEPAALRTSPVVATIGRTVPGAALGRSTATEPAALTGRTARDTAAFARTTGLAAATETTLTRVRTARSALAAGPIRITPTSEAAGTLRTWITPVEAARLAATEAAAGTTAAFPTPETTALVATVAAAFGAAAAEPTPVAGFTAPEAAAIPRGPLVAAAIPTAALLVAAASGRITSLPTIRLATAEPATLARAARSPGIPIAGGAAVRTGTVGAGTALTRIGRAPERPPTVIVFGHGVPFPSFFSRGFAGPLEFNHVSVW</sequence>
<accession>A0A449GAA4</accession>